<dbReference type="EMBL" id="JAPDRQ010000093">
    <property type="protein sequence ID" value="KAJ9655576.1"/>
    <property type="molecule type" value="Genomic_DNA"/>
</dbReference>
<name>A0ACC3A5J4_9EURO</name>
<comment type="caution">
    <text evidence="1">The sequence shown here is derived from an EMBL/GenBank/DDBJ whole genome shotgun (WGS) entry which is preliminary data.</text>
</comment>
<gene>
    <name evidence="1" type="ORF">H2198_005577</name>
</gene>
<keyword evidence="2" id="KW-1185">Reference proteome</keyword>
<sequence>MDALIRDIKDSDAADKSIVFSQWTSTMDLIGRHLHQEFISFEHIDGNTEIRRWQETLERLEREHTFSVLIMTTGVGGFGLNLIAANRVFIVEPHWNPSIGLQVISRTMRIGQLKPVHVTRYIVHDTVEKDIQQLQQRKLQLAGMARMMDSTDTSSSFKPEA</sequence>
<reference evidence="1" key="1">
    <citation type="submission" date="2022-10" db="EMBL/GenBank/DDBJ databases">
        <title>Culturing micro-colonial fungi from biological soil crusts in the Mojave desert and describing Neophaeococcomyces mojavensis, and introducing the new genera and species Taxawa tesnikishii.</title>
        <authorList>
            <person name="Kurbessoian T."/>
            <person name="Stajich J.E."/>
        </authorList>
    </citation>
    <scope>NUCLEOTIDE SEQUENCE</scope>
    <source>
        <strain evidence="1">JES_112</strain>
    </source>
</reference>
<accession>A0ACC3A5J4</accession>
<proteinExistence type="predicted"/>
<dbReference type="Proteomes" id="UP001172386">
    <property type="component" value="Unassembled WGS sequence"/>
</dbReference>
<evidence type="ECO:0000313" key="2">
    <source>
        <dbReference type="Proteomes" id="UP001172386"/>
    </source>
</evidence>
<organism evidence="1 2">
    <name type="scientific">Neophaeococcomyces mojaviensis</name>
    <dbReference type="NCBI Taxonomy" id="3383035"/>
    <lineage>
        <taxon>Eukaryota</taxon>
        <taxon>Fungi</taxon>
        <taxon>Dikarya</taxon>
        <taxon>Ascomycota</taxon>
        <taxon>Pezizomycotina</taxon>
        <taxon>Eurotiomycetes</taxon>
        <taxon>Chaetothyriomycetidae</taxon>
        <taxon>Chaetothyriales</taxon>
        <taxon>Chaetothyriales incertae sedis</taxon>
        <taxon>Neophaeococcomyces</taxon>
    </lineage>
</organism>
<evidence type="ECO:0000313" key="1">
    <source>
        <dbReference type="EMBL" id="KAJ9655576.1"/>
    </source>
</evidence>
<protein>
    <submittedName>
        <fullName evidence="1">Uncharacterized protein</fullName>
    </submittedName>
</protein>